<keyword evidence="4" id="KW-1185">Reference proteome</keyword>
<evidence type="ECO:0000256" key="1">
    <source>
        <dbReference type="SAM" id="MobiDB-lite"/>
    </source>
</evidence>
<feature type="signal peptide" evidence="2">
    <location>
        <begin position="1"/>
        <end position="20"/>
    </location>
</feature>
<feature type="region of interest" description="Disordered" evidence="1">
    <location>
        <begin position="132"/>
        <end position="157"/>
    </location>
</feature>
<dbReference type="AlphaFoldDB" id="A0A2Z2NRI3"/>
<proteinExistence type="predicted"/>
<organism evidence="3 4">
    <name type="scientific">Granulosicoccus antarcticus IMCC3135</name>
    <dbReference type="NCBI Taxonomy" id="1192854"/>
    <lineage>
        <taxon>Bacteria</taxon>
        <taxon>Pseudomonadati</taxon>
        <taxon>Pseudomonadota</taxon>
        <taxon>Gammaproteobacteria</taxon>
        <taxon>Chromatiales</taxon>
        <taxon>Granulosicoccaceae</taxon>
        <taxon>Granulosicoccus</taxon>
    </lineage>
</organism>
<dbReference type="OrthoDB" id="6896283at2"/>
<keyword evidence="2" id="KW-0732">Signal</keyword>
<feature type="chain" id="PRO_5016380234" description="DUF4424 domain-containing protein" evidence="2">
    <location>
        <begin position="21"/>
        <end position="360"/>
    </location>
</feature>
<dbReference type="EMBL" id="CP018632">
    <property type="protein sequence ID" value="ASJ72621.1"/>
    <property type="molecule type" value="Genomic_DNA"/>
</dbReference>
<sequence>MRKKLMISAIVALCGGTALPAATYAHHGVNGQFDLSQTLTKKGVVTKVRFANPHSYVYFDVPEANNEVVNWRCELRSGSLLKRKGWKTSMFEVGTEIEIFGSPARTEPTTCYTESVTFSDGRTLIRYGEIGDNGEFINPEQDEAPTGDDKKTDSATATDGASIVGEWGEPIPSGPPAAYAGPAPAFVLTQAALDISGNWTSEDNPRFSCQPTNIILDYRFDQMVNKIEQTPTEVTLTYGFMDTKRTIHIDGDFPEQIEPTMAGYSVGKWTGNKLDVMTKGFSPGFLEVIGGRTERTVPYSEQMEIAETFYVDDKNELVHEYTITDPVYLAEPNSHLQKSVKMDGQYAPFNCDDLTVEEGR</sequence>
<dbReference type="RefSeq" id="WP_088917918.1">
    <property type="nucleotide sequence ID" value="NZ_CP018632.1"/>
</dbReference>
<evidence type="ECO:0000256" key="2">
    <source>
        <dbReference type="SAM" id="SignalP"/>
    </source>
</evidence>
<name>A0A2Z2NRI3_9GAMM</name>
<protein>
    <recommendedName>
        <fullName evidence="5">DUF4424 domain-containing protein</fullName>
    </recommendedName>
</protein>
<dbReference type="Pfam" id="PF19649">
    <property type="entry name" value="DUF6152"/>
    <property type="match status" value="1"/>
</dbReference>
<evidence type="ECO:0000313" key="4">
    <source>
        <dbReference type="Proteomes" id="UP000250079"/>
    </source>
</evidence>
<dbReference type="KEGG" id="gai:IMCC3135_12665"/>
<reference evidence="3 4" key="1">
    <citation type="submission" date="2016-12" db="EMBL/GenBank/DDBJ databases">
        <authorList>
            <person name="Song W.-J."/>
            <person name="Kurnit D.M."/>
        </authorList>
    </citation>
    <scope>NUCLEOTIDE SEQUENCE [LARGE SCALE GENOMIC DNA]</scope>
    <source>
        <strain evidence="3 4">IMCC3135</strain>
    </source>
</reference>
<accession>A0A2Z2NRI3</accession>
<evidence type="ECO:0000313" key="3">
    <source>
        <dbReference type="EMBL" id="ASJ72621.1"/>
    </source>
</evidence>
<dbReference type="InterPro" id="IPR046150">
    <property type="entry name" value="DUF6152"/>
</dbReference>
<evidence type="ECO:0008006" key="5">
    <source>
        <dbReference type="Google" id="ProtNLM"/>
    </source>
</evidence>
<dbReference type="Proteomes" id="UP000250079">
    <property type="component" value="Chromosome"/>
</dbReference>
<gene>
    <name evidence="3" type="ORF">IMCC3135_12665</name>
</gene>